<accession>A0A167GUC4</accession>
<dbReference type="InterPro" id="IPR047124">
    <property type="entry name" value="HI_0220.2"/>
</dbReference>
<dbReference type="AlphaFoldDB" id="A0A167GUC4"/>
<organism evidence="2 3">
    <name type="scientific">Dokdonella koreensis DS-123</name>
    <dbReference type="NCBI Taxonomy" id="1300342"/>
    <lineage>
        <taxon>Bacteria</taxon>
        <taxon>Pseudomonadati</taxon>
        <taxon>Pseudomonadota</taxon>
        <taxon>Gammaproteobacteria</taxon>
        <taxon>Lysobacterales</taxon>
        <taxon>Rhodanobacteraceae</taxon>
        <taxon>Dokdonella</taxon>
    </lineage>
</organism>
<evidence type="ECO:0000313" key="3">
    <source>
        <dbReference type="Proteomes" id="UP000076830"/>
    </source>
</evidence>
<keyword evidence="3" id="KW-1185">Reference proteome</keyword>
<dbReference type="PANTHER" id="PTHR42160">
    <property type="entry name" value="URACIL-DNA GLYCOSYLASE SUPERFAMILY PROTEIN"/>
    <property type="match status" value="1"/>
</dbReference>
<dbReference type="InterPro" id="IPR005122">
    <property type="entry name" value="Uracil-DNA_glycosylase-like"/>
</dbReference>
<dbReference type="Gene3D" id="3.40.470.10">
    <property type="entry name" value="Uracil-DNA glycosylase-like domain"/>
    <property type="match status" value="1"/>
</dbReference>
<dbReference type="STRING" id="1300342.I596_1652"/>
<dbReference type="CDD" id="cd10033">
    <property type="entry name" value="UDG_like"/>
    <property type="match status" value="1"/>
</dbReference>
<evidence type="ECO:0000259" key="1">
    <source>
        <dbReference type="SMART" id="SM00986"/>
    </source>
</evidence>
<evidence type="ECO:0000313" key="2">
    <source>
        <dbReference type="EMBL" id="ANB17676.1"/>
    </source>
</evidence>
<dbReference type="KEGG" id="dko:I596_1652"/>
<dbReference type="EMBL" id="CP015249">
    <property type="protein sequence ID" value="ANB17676.1"/>
    <property type="molecule type" value="Genomic_DNA"/>
</dbReference>
<dbReference type="Pfam" id="PF03167">
    <property type="entry name" value="UDG"/>
    <property type="match status" value="1"/>
</dbReference>
<dbReference type="SMART" id="SM00987">
    <property type="entry name" value="UreE_C"/>
    <property type="match status" value="1"/>
</dbReference>
<proteinExistence type="predicted"/>
<dbReference type="PANTHER" id="PTHR42160:SF1">
    <property type="entry name" value="URACIL-DNA GLYCOSYLASE SUPERFAMILY PROTEIN"/>
    <property type="match status" value="1"/>
</dbReference>
<gene>
    <name evidence="2" type="ORF">I596_1652</name>
</gene>
<dbReference type="Proteomes" id="UP000076830">
    <property type="component" value="Chromosome"/>
</dbReference>
<dbReference type="InterPro" id="IPR036895">
    <property type="entry name" value="Uracil-DNA_glycosylase-like_sf"/>
</dbReference>
<feature type="domain" description="Uracil-DNA glycosylase-like" evidence="1">
    <location>
        <begin position="2"/>
        <end position="157"/>
    </location>
</feature>
<name>A0A167GUC4_9GAMM</name>
<dbReference type="RefSeq" id="WP_335340377.1">
    <property type="nucleotide sequence ID" value="NZ_CP015249.1"/>
</dbReference>
<dbReference type="PATRIC" id="fig|1300342.3.peg.1611"/>
<dbReference type="SMART" id="SM00986">
    <property type="entry name" value="UDG"/>
    <property type="match status" value="1"/>
</dbReference>
<reference evidence="2 3" key="1">
    <citation type="submission" date="2016-04" db="EMBL/GenBank/DDBJ databases">
        <title>Complete genome sequence of Dokdonella koreensis DS-123T.</title>
        <authorList>
            <person name="Kim J.F."/>
            <person name="Lee H."/>
            <person name="Kwak M.-J."/>
        </authorList>
    </citation>
    <scope>NUCLEOTIDE SEQUENCE [LARGE SCALE GENOMIC DNA]</scope>
    <source>
        <strain evidence="2 3">DS-123</strain>
    </source>
</reference>
<sequence length="172" mass="18666">MQAGPTARLLIVGQAPSARVHASGVPWDDASGRRLRDWLALDAARFYDPGAVAIVPMGYCYPGRGGGGDLPPRRECAELWLPALLARLPAVELTLLIGGYAQRHFLGTARKAGLTETVAAFAEYAPGYLPLPHPSPRNTAWLQRNRWFEDRLLPHVRRRVQATLGAPSGVAP</sequence>
<dbReference type="SUPFAM" id="SSF52141">
    <property type="entry name" value="Uracil-DNA glycosylase-like"/>
    <property type="match status" value="1"/>
</dbReference>
<protein>
    <submittedName>
        <fullName evidence="2">Uracil-DNA glycosylase superfamily</fullName>
    </submittedName>
</protein>